<comment type="caution">
    <text evidence="2">The sequence shown here is derived from an EMBL/GenBank/DDBJ whole genome shotgun (WGS) entry which is preliminary data.</text>
</comment>
<evidence type="ECO:0000256" key="1">
    <source>
        <dbReference type="SAM" id="MobiDB-lite"/>
    </source>
</evidence>
<feature type="region of interest" description="Disordered" evidence="1">
    <location>
        <begin position="311"/>
        <end position="361"/>
    </location>
</feature>
<sequence>MALRAFLWHDCFSRIPFKKHSCACTALSDHLFSDFVLFVTSIPATIVNAHGRPRPVLKLTCVAITLVSLPGSRLHAYMTIEKIRVTMDSNNKVLLKNVLLLLFLHDFASCSCRVRAIANTHLTEHALTFKASSLDSSSPLPPTTPTTPTTPTPAAPFPSKSSTFSATSSSLASSGGTGTRRRAFHEVREDAADQPAADLSLHDKDSLERLLCRHFDIVFRVTSCGHSNGKKRNTTAGATTHVVTHGSLINKSYGIGGGVYHGQSPRRDDDAEAPVTGASTGRLHRRAQRRHDIAICLWSYRLAVASKCSRRGGGGGGCGGSGSGSGDSDGGSGKGKASSNSSTPDSGSGDGEEEVAAPVAGRQRGVLRRLMSKLWPDGQTWDASTIKETRSMPLPGPLLLQPQQREQQQQQSQQQRRRRRRRQKPWRQWRGGLRLLHAEGPLLPAAAAEILETDGDDEYGSAVLTKQDLMPHNSVWPREALAYKAHLTALRLCRELLPKPPPAPKTESLLKQQPEHGAVLGEQDGTDGTALPPPPPVHPRRNWSSGGGACAIITDDVSWLAAADGGALEKALRREGSSSAAAVVAAGVAAAAATAGTKTLQRRAVFIGRDAAELNATVSTLLDPVVQSNVATRRPLLGVVPWGPRHDAFHGGGVGGGGGGGSGGGGGGGGGGSGVYTRENWLADLEDGLSNMQRQEALMAAAVAAATDTYGNLGPAVQVPLGDSGGGDGVLGFTWDAVALPSACAGWGIGGADVSGGSGAVSTEVAATAADAGADGGDYITKKGGWRKRGEGDIDNCNTEIRSSNNSHGPMGHTRVPFPPPPLYGMVGCILAFSAKAAAALDLLAARNIPPYRFTEDNFHAISNGSTAAANRINTTLPWLTATVGNCTNGKPLPSYSLLPVTNSPFFAKLNLLARQGVLSLGVATPPSRLITAAAAAVVGTTTATATDADADGATVATATGIPAPASPPPYRRRFLLFTCAGDQGIWRMWNHPERNYDLLVAYYGAMDLADPRVSCGVVSDPRVAASSGSRPDYVYRAHGSKHQNLHRLNSLYPGLLGSYEVVAVWDDDLASSAAHVSAMFERFAELMTHGPAGDPDGVWVGQPSLKYGSKVDHVLLAHQPTLRMSYTSFVENNACVFRSDKLRELLESPAYSGELMGWGVDYAYLAALGPKVQNRYVVLHDFQVLNPPSTAKAEGREILKLASQEDRIRQWESYKARFRIEVEPEVAYKCIPVRHDLPPEQYPSYCPEYRPPPMKAVRQAGTSLPMKLRAEQAGKRASFVIKKFGLGSGRGGGGDGDDGGDEGTGGSTAGKETSNKGWLGIALEGGLGVGRNHN</sequence>
<reference evidence="2" key="1">
    <citation type="journal article" date="2021" name="Proc. Natl. Acad. Sci. U.S.A.">
        <title>Three genomes in the algal genus Volvox reveal the fate of a haploid sex-determining region after a transition to homothallism.</title>
        <authorList>
            <person name="Yamamoto K."/>
            <person name="Hamaji T."/>
            <person name="Kawai-Toyooka H."/>
            <person name="Matsuzaki R."/>
            <person name="Takahashi F."/>
            <person name="Nishimura Y."/>
            <person name="Kawachi M."/>
            <person name="Noguchi H."/>
            <person name="Minakuchi Y."/>
            <person name="Umen J.G."/>
            <person name="Toyoda A."/>
            <person name="Nozaki H."/>
        </authorList>
    </citation>
    <scope>NUCLEOTIDE SEQUENCE</scope>
    <source>
        <strain evidence="2">NIES-3786</strain>
    </source>
</reference>
<feature type="compositionally biased region" description="Basic residues" evidence="1">
    <location>
        <begin position="415"/>
        <end position="427"/>
    </location>
</feature>
<feature type="compositionally biased region" description="Low complexity" evidence="1">
    <location>
        <begin position="401"/>
        <end position="414"/>
    </location>
</feature>
<feature type="region of interest" description="Disordered" evidence="1">
    <location>
        <begin position="652"/>
        <end position="672"/>
    </location>
</feature>
<feature type="compositionally biased region" description="Low complexity" evidence="1">
    <location>
        <begin position="157"/>
        <end position="174"/>
    </location>
</feature>
<proteinExistence type="predicted"/>
<keyword evidence="3" id="KW-1185">Reference proteome</keyword>
<feature type="compositionally biased region" description="Pro residues" evidence="1">
    <location>
        <begin position="139"/>
        <end position="156"/>
    </location>
</feature>
<feature type="compositionally biased region" description="Low complexity" evidence="1">
    <location>
        <begin position="335"/>
        <end position="347"/>
    </location>
</feature>
<dbReference type="OrthoDB" id="9985979at2759"/>
<gene>
    <name evidence="2" type="ORF">Vretifemale_8199</name>
</gene>
<protein>
    <submittedName>
        <fullName evidence="2">Uncharacterized protein</fullName>
    </submittedName>
</protein>
<evidence type="ECO:0000313" key="2">
    <source>
        <dbReference type="EMBL" id="GIL78832.1"/>
    </source>
</evidence>
<feature type="region of interest" description="Disordered" evidence="1">
    <location>
        <begin position="133"/>
        <end position="181"/>
    </location>
</feature>
<evidence type="ECO:0000313" key="3">
    <source>
        <dbReference type="Proteomes" id="UP000747110"/>
    </source>
</evidence>
<feature type="region of interest" description="Disordered" evidence="1">
    <location>
        <begin position="259"/>
        <end position="284"/>
    </location>
</feature>
<accession>A0A8J4FJF3</accession>
<feature type="compositionally biased region" description="Gly residues" evidence="1">
    <location>
        <begin position="311"/>
        <end position="334"/>
    </location>
</feature>
<feature type="region of interest" description="Disordered" evidence="1">
    <location>
        <begin position="389"/>
        <end position="427"/>
    </location>
</feature>
<feature type="region of interest" description="Disordered" evidence="1">
    <location>
        <begin position="1289"/>
        <end position="1317"/>
    </location>
</feature>
<feature type="region of interest" description="Disordered" evidence="1">
    <location>
        <begin position="519"/>
        <end position="544"/>
    </location>
</feature>
<dbReference type="EMBL" id="BNCP01000014">
    <property type="protein sequence ID" value="GIL78832.1"/>
    <property type="molecule type" value="Genomic_DNA"/>
</dbReference>
<name>A0A8J4FJF3_9CHLO</name>
<organism evidence="2 3">
    <name type="scientific">Volvox reticuliferus</name>
    <dbReference type="NCBI Taxonomy" id="1737510"/>
    <lineage>
        <taxon>Eukaryota</taxon>
        <taxon>Viridiplantae</taxon>
        <taxon>Chlorophyta</taxon>
        <taxon>core chlorophytes</taxon>
        <taxon>Chlorophyceae</taxon>
        <taxon>CS clade</taxon>
        <taxon>Chlamydomonadales</taxon>
        <taxon>Volvocaceae</taxon>
        <taxon>Volvox</taxon>
    </lineage>
</organism>
<dbReference type="Proteomes" id="UP000747110">
    <property type="component" value="Unassembled WGS sequence"/>
</dbReference>